<evidence type="ECO:0000256" key="9">
    <source>
        <dbReference type="SAM" id="MobiDB-lite"/>
    </source>
</evidence>
<feature type="compositionally biased region" description="Basic residues" evidence="9">
    <location>
        <begin position="564"/>
        <end position="583"/>
    </location>
</feature>
<dbReference type="InterPro" id="IPR012952">
    <property type="entry name" value="BING4_C_dom"/>
</dbReference>
<dbReference type="PROSITE" id="PS50294">
    <property type="entry name" value="WD_REPEATS_REGION"/>
    <property type="match status" value="1"/>
</dbReference>
<dbReference type="GO" id="GO:0000462">
    <property type="term" value="P:maturation of SSU-rRNA from tricistronic rRNA transcript (SSU-rRNA, 5.8S rRNA, LSU-rRNA)"/>
    <property type="evidence" value="ECO:0007669"/>
    <property type="project" value="TreeGrafter"/>
</dbReference>
<dbReference type="EMBL" id="LN483332">
    <property type="protein sequence ID" value="CED85096.1"/>
    <property type="molecule type" value="Genomic_DNA"/>
</dbReference>
<evidence type="ECO:0000256" key="6">
    <source>
        <dbReference type="ARBA" id="ARBA00023242"/>
    </source>
</evidence>
<feature type="repeat" description="WD" evidence="8">
    <location>
        <begin position="317"/>
        <end position="353"/>
    </location>
</feature>
<evidence type="ECO:0000313" key="11">
    <source>
        <dbReference type="EMBL" id="CED85096.1"/>
    </source>
</evidence>
<dbReference type="InterPro" id="IPR015943">
    <property type="entry name" value="WD40/YVTN_repeat-like_dom_sf"/>
</dbReference>
<evidence type="ECO:0000259" key="10">
    <source>
        <dbReference type="SMART" id="SM01033"/>
    </source>
</evidence>
<dbReference type="AlphaFoldDB" id="A0A0F7SUC7"/>
<evidence type="ECO:0000256" key="2">
    <source>
        <dbReference type="ARBA" id="ARBA00004604"/>
    </source>
</evidence>
<dbReference type="SMART" id="SM01033">
    <property type="entry name" value="BING4CT"/>
    <property type="match status" value="1"/>
</dbReference>
<dbReference type="SMART" id="SM00320">
    <property type="entry name" value="WD40"/>
    <property type="match status" value="3"/>
</dbReference>
<feature type="region of interest" description="Disordered" evidence="9">
    <location>
        <begin position="504"/>
        <end position="632"/>
    </location>
</feature>
<name>A0A0F7SUC7_PHARH</name>
<evidence type="ECO:0000256" key="8">
    <source>
        <dbReference type="PROSITE-ProRule" id="PRU00221"/>
    </source>
</evidence>
<reference evidence="11" key="1">
    <citation type="submission" date="2014-08" db="EMBL/GenBank/DDBJ databases">
        <authorList>
            <person name="Sharma Rahul"/>
            <person name="Thines Marco"/>
        </authorList>
    </citation>
    <scope>NUCLEOTIDE SEQUENCE</scope>
</reference>
<keyword evidence="5" id="KW-0677">Repeat</keyword>
<evidence type="ECO:0000256" key="3">
    <source>
        <dbReference type="ARBA" id="ARBA00022552"/>
    </source>
</evidence>
<sequence>MDNLLATSTPIESYRGKNKNQVPSGNKAKGTGSGKPPKRFPHKTVDAGSKGMIDPTLHSLRPGTRTPSSLQTKDELRPPKSNIKDLKLRSKVAAVALAEKRAEKAREDAAMLLENQAGMIQTTAPMERTFKVSQVDIKDAAGTASAAKGFDLKLDGGNGGVVGRWTRDGRHLALATRRGHISTMNFQAAKLESEIYVNETCRDIVYLHTSAFHAVAQKKYVFIYDQDGTELHKLKDHVEPTKLGFLPYHFLLTSISQSGYLKYHDTSTGSVVQEHRTKLGGCNVMEINQHNGIVHLGHQNGTMTLWSPNMSTPHVRLLAHLGPISSVSVDPSSSSLGRYITTTGLDGSLKIWDSRNWAQPVNQWTSKREITSTSYSQRGLLAVAAGTTVSVYSPEVSRGSTARSGSGPGVFGPPPYLSNLIGGGGVKVNDVRFCPFEDVLGVGHEKGFSTLLIPGAGEPNFDSYEGDMFESTARRKEREVRAVMEKIQPELITMDESHIGSLAAPTKFTHLPRPTKPTPFSHLSRTERLRANGGLEDSDDPSASSGEEGPDGQSNASKREAKEKKRMRGRNKTVARLMRKKKKNVIDPSTIAMKAKMAKDYEVRQQAKAAKTGNAVKAEDTGALSRFGSRKD</sequence>
<evidence type="ECO:0000256" key="4">
    <source>
        <dbReference type="ARBA" id="ARBA00022574"/>
    </source>
</evidence>
<protein>
    <recommendedName>
        <fullName evidence="7">U three protein 7</fullName>
    </recommendedName>
</protein>
<proteinExistence type="predicted"/>
<feature type="compositionally biased region" description="Polar residues" evidence="9">
    <location>
        <begin position="1"/>
        <end position="11"/>
    </location>
</feature>
<accession>A0A0F7SUC7</accession>
<dbReference type="PANTHER" id="PTHR14085:SF3">
    <property type="entry name" value="WD REPEAT-CONTAINING PROTEIN 46"/>
    <property type="match status" value="1"/>
</dbReference>
<evidence type="ECO:0000256" key="7">
    <source>
        <dbReference type="ARBA" id="ARBA00076453"/>
    </source>
</evidence>
<dbReference type="PROSITE" id="PS50082">
    <property type="entry name" value="WD_REPEATS_2"/>
    <property type="match status" value="1"/>
</dbReference>
<dbReference type="InterPro" id="IPR040315">
    <property type="entry name" value="WDR46/Utp7"/>
</dbReference>
<dbReference type="InterPro" id="IPR036322">
    <property type="entry name" value="WD40_repeat_dom_sf"/>
</dbReference>
<feature type="domain" description="BING4 C-terminal" evidence="10">
    <location>
        <begin position="415"/>
        <end position="496"/>
    </location>
</feature>
<keyword evidence="4 8" id="KW-0853">WD repeat</keyword>
<dbReference type="GO" id="GO:0032040">
    <property type="term" value="C:small-subunit processome"/>
    <property type="evidence" value="ECO:0007669"/>
    <property type="project" value="TreeGrafter"/>
</dbReference>
<organism evidence="11">
    <name type="scientific">Phaffia rhodozyma</name>
    <name type="common">Yeast</name>
    <name type="synonym">Xanthophyllomyces dendrorhous</name>
    <dbReference type="NCBI Taxonomy" id="264483"/>
    <lineage>
        <taxon>Eukaryota</taxon>
        <taxon>Fungi</taxon>
        <taxon>Dikarya</taxon>
        <taxon>Basidiomycota</taxon>
        <taxon>Agaricomycotina</taxon>
        <taxon>Tremellomycetes</taxon>
        <taxon>Cystofilobasidiales</taxon>
        <taxon>Mrakiaceae</taxon>
        <taxon>Phaffia</taxon>
    </lineage>
</organism>
<comment type="function">
    <text evidence="1">Involved in nucleolar processing of pre-18S ribosomal RNA.</text>
</comment>
<evidence type="ECO:0000256" key="5">
    <source>
        <dbReference type="ARBA" id="ARBA00022737"/>
    </source>
</evidence>
<dbReference type="FunFam" id="2.130.10.10:FF:000378">
    <property type="entry name" value="U3 small nucleolar RNA-associated protein 7"/>
    <property type="match status" value="1"/>
</dbReference>
<comment type="subcellular location">
    <subcellularLocation>
        <location evidence="2">Nucleus</location>
        <location evidence="2">Nucleolus</location>
    </subcellularLocation>
</comment>
<feature type="region of interest" description="Disordered" evidence="9">
    <location>
        <begin position="1"/>
        <end position="81"/>
    </location>
</feature>
<evidence type="ECO:0000256" key="1">
    <source>
        <dbReference type="ARBA" id="ARBA00004099"/>
    </source>
</evidence>
<dbReference type="GO" id="GO:0030686">
    <property type="term" value="C:90S preribosome"/>
    <property type="evidence" value="ECO:0007669"/>
    <property type="project" value="TreeGrafter"/>
</dbReference>
<dbReference type="InterPro" id="IPR001680">
    <property type="entry name" value="WD40_rpt"/>
</dbReference>
<keyword evidence="6" id="KW-0539">Nucleus</keyword>
<keyword evidence="3" id="KW-0698">rRNA processing</keyword>
<feature type="compositionally biased region" description="Basic and acidic residues" evidence="9">
    <location>
        <begin position="72"/>
        <end position="81"/>
    </location>
</feature>
<dbReference type="PANTHER" id="PTHR14085">
    <property type="entry name" value="WD-REPEAT PROTEIN BING4"/>
    <property type="match status" value="1"/>
</dbReference>
<dbReference type="SUPFAM" id="SSF50978">
    <property type="entry name" value="WD40 repeat-like"/>
    <property type="match status" value="1"/>
</dbReference>
<dbReference type="Gene3D" id="2.130.10.10">
    <property type="entry name" value="YVTN repeat-like/Quinoprotein amine dehydrogenase"/>
    <property type="match status" value="1"/>
</dbReference>
<dbReference type="Pfam" id="PF08149">
    <property type="entry name" value="BING4CT"/>
    <property type="match status" value="1"/>
</dbReference>